<dbReference type="FunFam" id="3.30.70.360:FF:000004">
    <property type="entry name" value="Peptidase M20 domain-containing protein 2"/>
    <property type="match status" value="1"/>
</dbReference>
<dbReference type="GO" id="GO:0016805">
    <property type="term" value="F:dipeptidase activity"/>
    <property type="evidence" value="ECO:0007669"/>
    <property type="project" value="InterPro"/>
</dbReference>
<dbReference type="InterPro" id="IPR011650">
    <property type="entry name" value="Peptidase_M20_dimer"/>
</dbReference>
<dbReference type="InterPro" id="IPR017144">
    <property type="entry name" value="Xaa-Arg_dipeptidase"/>
</dbReference>
<keyword evidence="5" id="KW-1185">Reference proteome</keyword>
<dbReference type="Gene3D" id="3.40.630.10">
    <property type="entry name" value="Zn peptidases"/>
    <property type="match status" value="1"/>
</dbReference>
<accession>A0A427YFE5</accession>
<dbReference type="AlphaFoldDB" id="A0A427YFE5"/>
<dbReference type="Pfam" id="PF01546">
    <property type="entry name" value="Peptidase_M20"/>
    <property type="match status" value="1"/>
</dbReference>
<comment type="similarity">
    <text evidence="1 2">Belongs to the peptidase M20A family.</text>
</comment>
<evidence type="ECO:0000313" key="4">
    <source>
        <dbReference type="EMBL" id="RSH89654.1"/>
    </source>
</evidence>
<dbReference type="InterPro" id="IPR036264">
    <property type="entry name" value="Bact_exopeptidase_dim_dom"/>
</dbReference>
<gene>
    <name evidence="4" type="ORF">EHS25_002205</name>
</gene>
<dbReference type="Proteomes" id="UP000279259">
    <property type="component" value="Unassembled WGS sequence"/>
</dbReference>
<dbReference type="PANTHER" id="PTHR30575">
    <property type="entry name" value="PEPTIDASE M20"/>
    <property type="match status" value="1"/>
</dbReference>
<dbReference type="CDD" id="cd03887">
    <property type="entry name" value="M20_Acy1L2"/>
    <property type="match status" value="1"/>
</dbReference>
<dbReference type="EMBL" id="RSCD01000013">
    <property type="protein sequence ID" value="RSH89654.1"/>
    <property type="molecule type" value="Genomic_DNA"/>
</dbReference>
<dbReference type="OrthoDB" id="6119954at2759"/>
<dbReference type="PIRSF" id="PIRSF037226">
    <property type="entry name" value="Amidohydrolase_ACY1L2_prd"/>
    <property type="match status" value="1"/>
</dbReference>
<dbReference type="InterPro" id="IPR017439">
    <property type="entry name" value="Amidohydrolase"/>
</dbReference>
<organism evidence="4 5">
    <name type="scientific">Saitozyma podzolica</name>
    <dbReference type="NCBI Taxonomy" id="1890683"/>
    <lineage>
        <taxon>Eukaryota</taxon>
        <taxon>Fungi</taxon>
        <taxon>Dikarya</taxon>
        <taxon>Basidiomycota</taxon>
        <taxon>Agaricomycotina</taxon>
        <taxon>Tremellomycetes</taxon>
        <taxon>Tremellales</taxon>
        <taxon>Trimorphomycetaceae</taxon>
        <taxon>Saitozyma</taxon>
    </lineage>
</organism>
<dbReference type="Gene3D" id="3.30.70.360">
    <property type="match status" value="1"/>
</dbReference>
<dbReference type="NCBIfam" id="TIGR01891">
    <property type="entry name" value="amidohydrolases"/>
    <property type="match status" value="1"/>
</dbReference>
<feature type="domain" description="Peptidase M20 dimerisation" evidence="3">
    <location>
        <begin position="186"/>
        <end position="280"/>
    </location>
</feature>
<dbReference type="InterPro" id="IPR002933">
    <property type="entry name" value="Peptidase_M20"/>
</dbReference>
<comment type="caution">
    <text evidence="4">The sequence shown here is derived from an EMBL/GenBank/DDBJ whole genome shotgun (WGS) entry which is preliminary data.</text>
</comment>
<proteinExistence type="inferred from homology"/>
<dbReference type="SUPFAM" id="SSF55031">
    <property type="entry name" value="Bacterial exopeptidase dimerisation domain"/>
    <property type="match status" value="1"/>
</dbReference>
<evidence type="ECO:0000313" key="5">
    <source>
        <dbReference type="Proteomes" id="UP000279259"/>
    </source>
</evidence>
<evidence type="ECO:0000256" key="2">
    <source>
        <dbReference type="PIRNR" id="PIRNR037226"/>
    </source>
</evidence>
<protein>
    <recommendedName>
        <fullName evidence="2">Peptidase M20 domain-containing protein 2</fullName>
    </recommendedName>
</protein>
<reference evidence="4 5" key="1">
    <citation type="submission" date="2018-11" db="EMBL/GenBank/DDBJ databases">
        <title>Genome sequence of Saitozyma podzolica DSM 27192.</title>
        <authorList>
            <person name="Aliyu H."/>
            <person name="Gorte O."/>
            <person name="Ochsenreither K."/>
        </authorList>
    </citation>
    <scope>NUCLEOTIDE SEQUENCE [LARGE SCALE GENOMIC DNA]</scope>
    <source>
        <strain evidence="4 5">DSM 27192</strain>
    </source>
</reference>
<name>A0A427YFE5_9TREE</name>
<dbReference type="Pfam" id="PF07687">
    <property type="entry name" value="M20_dimer"/>
    <property type="match status" value="1"/>
</dbReference>
<dbReference type="PANTHER" id="PTHR30575:SF0">
    <property type="entry name" value="XAA-ARG DIPEPTIDASE"/>
    <property type="match status" value="1"/>
</dbReference>
<sequence length="442" mass="47295">MPVPTLPSSGLPEPLIHEIRAKATSLTEALHELQLALHGRPEIAWKEHFAHDQLTAYMERQAGWSVERHACELPTAWKAVYEVGQGGPIIGFNSEMDALRGIGHACGHNQIAIAGIAAALATAHVLEKHDFPGKVVLLGTPAEEAGGGKAYMLKRGAYDGMEACLMLHPGWKGNGVGFATLACSVAFSVKYTGASAHAGGMPEKGINALDAAVAAYTNIALLRQQVPSSHKVFNTIKGSEGWTANVIASDSTFVVGMRTPTAQEAISLTERVLNCLRAAALATGCQFEIRRESMYMDLRNATELENYFEDVCKSHWDGECTVDRLASTAASDFGNIGYAMPVLHPMYGLPDAREGDSPHSNTFAESTGLRSSTDATIRAAAMLAVVGTRLIVDRPWAEKVRAAWAEQYAVFGGQDTVDKVEKIVSAYPLAPEVSSDMCSCGH</sequence>
<evidence type="ECO:0000259" key="3">
    <source>
        <dbReference type="Pfam" id="PF07687"/>
    </source>
</evidence>
<dbReference type="SUPFAM" id="SSF53187">
    <property type="entry name" value="Zn-dependent exopeptidases"/>
    <property type="match status" value="1"/>
</dbReference>
<dbReference type="InterPro" id="IPR052030">
    <property type="entry name" value="Peptidase_M20/M20A_hydrolases"/>
</dbReference>
<evidence type="ECO:0000256" key="1">
    <source>
        <dbReference type="ARBA" id="ARBA00006247"/>
    </source>
</evidence>